<dbReference type="RefSeq" id="WP_092674896.1">
    <property type="nucleotide sequence ID" value="NZ_BMDN01000002.1"/>
</dbReference>
<evidence type="ECO:0000313" key="4">
    <source>
        <dbReference type="Proteomes" id="UP000893823"/>
    </source>
</evidence>
<dbReference type="STRING" id="589382.SAMN04489721_3333"/>
<gene>
    <name evidence="1" type="ORF">BCL57_001409</name>
    <name evidence="2" type="ORF">SAMN04489721_3333</name>
</gene>
<proteinExistence type="predicted"/>
<dbReference type="EMBL" id="LT629755">
    <property type="protein sequence ID" value="SDT36873.1"/>
    <property type="molecule type" value="Genomic_DNA"/>
</dbReference>
<dbReference type="InterPro" id="IPR036513">
    <property type="entry name" value="STAS_dom_sf"/>
</dbReference>
<dbReference type="InterPro" id="IPR021866">
    <property type="entry name" value="SpoIIAA-like"/>
</dbReference>
<dbReference type="SUPFAM" id="SSF52091">
    <property type="entry name" value="SpoIIaa-like"/>
    <property type="match status" value="1"/>
</dbReference>
<keyword evidence="4" id="KW-1185">Reference proteome</keyword>
<organism evidence="2 3">
    <name type="scientific">Agromyces flavus</name>
    <dbReference type="NCBI Taxonomy" id="589382"/>
    <lineage>
        <taxon>Bacteria</taxon>
        <taxon>Bacillati</taxon>
        <taxon>Actinomycetota</taxon>
        <taxon>Actinomycetes</taxon>
        <taxon>Micrococcales</taxon>
        <taxon>Microbacteriaceae</taxon>
        <taxon>Agromyces</taxon>
    </lineage>
</organism>
<reference evidence="1" key="3">
    <citation type="submission" date="2022-06" db="EMBL/GenBank/DDBJ databases">
        <title>Genomic Encyclopedia of Type Strains, Phase III (KMG-III): the genomes of soil and plant-associated and newly described type strains.</title>
        <authorList>
            <person name="Whitman W."/>
        </authorList>
    </citation>
    <scope>NUCLEOTIDE SEQUENCE</scope>
    <source>
        <strain evidence="1">CPCC 202695</strain>
    </source>
</reference>
<dbReference type="EMBL" id="SODL02000002">
    <property type="protein sequence ID" value="MCP2367255.1"/>
    <property type="molecule type" value="Genomic_DNA"/>
</dbReference>
<name>A0A1H1ZT93_9MICO</name>
<reference evidence="3" key="2">
    <citation type="submission" date="2016-10" db="EMBL/GenBank/DDBJ databases">
        <authorList>
            <person name="Varghese N."/>
            <person name="Submissions S."/>
        </authorList>
    </citation>
    <scope>NUCLEOTIDE SEQUENCE [LARGE SCALE GENOMIC DNA]</scope>
    <source>
        <strain evidence="3">CPCC 202695</strain>
    </source>
</reference>
<sequence>MIELLQDLPPGVIGFRAVGTVTADDYREVLDPAIDAAVAASGKVDLVLVIDDGFDRYSLGAIMADAAFLGRPLDVWGRAALVTDRDVITGLAVAFGGLVPGEFKVFPLTRKAEAIAWVADASASTPD</sequence>
<accession>A0A1H1ZT93</accession>
<dbReference type="AlphaFoldDB" id="A0A1H1ZT93"/>
<evidence type="ECO:0000313" key="2">
    <source>
        <dbReference type="EMBL" id="SDT36873.1"/>
    </source>
</evidence>
<protein>
    <submittedName>
        <fullName evidence="2">SpoIIAA-like</fullName>
    </submittedName>
</protein>
<reference evidence="2" key="1">
    <citation type="submission" date="2016-10" db="EMBL/GenBank/DDBJ databases">
        <authorList>
            <person name="de Groot N.N."/>
        </authorList>
    </citation>
    <scope>NUCLEOTIDE SEQUENCE [LARGE SCALE GENOMIC DNA]</scope>
    <source>
        <strain evidence="2">CPCC 202695</strain>
    </source>
</reference>
<dbReference type="Pfam" id="PF11964">
    <property type="entry name" value="SpoIIAA-like"/>
    <property type="match status" value="1"/>
</dbReference>
<evidence type="ECO:0000313" key="3">
    <source>
        <dbReference type="Proteomes" id="UP000199482"/>
    </source>
</evidence>
<dbReference type="InterPro" id="IPR038396">
    <property type="entry name" value="SpoIIAA-like_sf"/>
</dbReference>
<evidence type="ECO:0000313" key="1">
    <source>
        <dbReference type="EMBL" id="MCP2367255.1"/>
    </source>
</evidence>
<dbReference type="Gene3D" id="3.40.50.10600">
    <property type="entry name" value="SpoIIaa-like domains"/>
    <property type="match status" value="1"/>
</dbReference>
<dbReference type="OrthoDB" id="4729899at2"/>
<dbReference type="Proteomes" id="UP000893823">
    <property type="component" value="Unassembled WGS sequence"/>
</dbReference>
<dbReference type="Proteomes" id="UP000199482">
    <property type="component" value="Chromosome I"/>
</dbReference>